<organism evidence="2 3">
    <name type="scientific">Paracidovorax valerianellae</name>
    <dbReference type="NCBI Taxonomy" id="187868"/>
    <lineage>
        <taxon>Bacteria</taxon>
        <taxon>Pseudomonadati</taxon>
        <taxon>Pseudomonadota</taxon>
        <taxon>Betaproteobacteria</taxon>
        <taxon>Burkholderiales</taxon>
        <taxon>Comamonadaceae</taxon>
        <taxon>Paracidovorax</taxon>
    </lineage>
</organism>
<reference evidence="2 3" key="1">
    <citation type="submission" date="2016-10" db="EMBL/GenBank/DDBJ databases">
        <authorList>
            <person name="de Groot N.N."/>
        </authorList>
    </citation>
    <scope>NUCLEOTIDE SEQUENCE [LARGE SCALE GENOMIC DNA]</scope>
    <source>
        <strain evidence="2 3">DSM 16619</strain>
    </source>
</reference>
<feature type="transmembrane region" description="Helical" evidence="1">
    <location>
        <begin position="43"/>
        <end position="65"/>
    </location>
</feature>
<name>A0A1G6KYQ4_9BURK</name>
<dbReference type="OrthoDB" id="8563966at2"/>
<evidence type="ECO:0000256" key="1">
    <source>
        <dbReference type="SAM" id="Phobius"/>
    </source>
</evidence>
<dbReference type="EMBL" id="FMZC01000002">
    <property type="protein sequence ID" value="SDC36259.1"/>
    <property type="molecule type" value="Genomic_DNA"/>
</dbReference>
<keyword evidence="1" id="KW-1133">Transmembrane helix</keyword>
<keyword evidence="3" id="KW-1185">Reference proteome</keyword>
<dbReference type="AlphaFoldDB" id="A0A1G6KYQ4"/>
<keyword evidence="1" id="KW-0472">Membrane</keyword>
<gene>
    <name evidence="2" type="ORF">SAMN05192589_10222</name>
</gene>
<dbReference type="Proteomes" id="UP000198781">
    <property type="component" value="Unassembled WGS sequence"/>
</dbReference>
<sequence length="159" mass="17584">MNFRTIALLLIVAAMAVLAALNWTTLATPSVISLGLTSFEAPLGLLMLGLTVLLGVFFIAYVLSLQGSVLLETRRHAKEMQVQRELADKAEASRFTELRTFLEHQHLQSHAALIARMDALELHLAQRAQESDNTTAAYVGQLEHQLRGNPRVDSRIDPI</sequence>
<evidence type="ECO:0000313" key="2">
    <source>
        <dbReference type="EMBL" id="SDC36259.1"/>
    </source>
</evidence>
<protein>
    <recommendedName>
        <fullName evidence="4">Signal transduction histidine kinase</fullName>
    </recommendedName>
</protein>
<proteinExistence type="predicted"/>
<dbReference type="RefSeq" id="WP_092740178.1">
    <property type="nucleotide sequence ID" value="NZ_FMZC01000002.1"/>
</dbReference>
<accession>A0A1G6KYQ4</accession>
<evidence type="ECO:0000313" key="3">
    <source>
        <dbReference type="Proteomes" id="UP000198781"/>
    </source>
</evidence>
<keyword evidence="1" id="KW-0812">Transmembrane</keyword>
<evidence type="ECO:0008006" key="4">
    <source>
        <dbReference type="Google" id="ProtNLM"/>
    </source>
</evidence>